<sequence length="107" mass="11682">MVKQSAELEKFAANHKALLKRLIDSAEIPGAFIAASMDICTKRVKTTNKLGTALVVVVPVLPEGASPIPEDSHEEYEEVSLVLVAKDKTVVADTLYPEREPVRDPLQ</sequence>
<reference evidence="1" key="1">
    <citation type="submission" date="2021-01" db="EMBL/GenBank/DDBJ databases">
        <authorList>
            <consortium name="Aspergillus chevalieri M1 genome sequencing consortium"/>
            <person name="Kazuki M."/>
            <person name="Futagami T."/>
        </authorList>
    </citation>
    <scope>NUCLEOTIDE SEQUENCE</scope>
    <source>
        <strain evidence="1">M1</strain>
    </source>
</reference>
<dbReference type="RefSeq" id="XP_043132910.1">
    <property type="nucleotide sequence ID" value="XM_043276398.1"/>
</dbReference>
<gene>
    <name evidence="1" type="ORF">ACHE_11790S</name>
</gene>
<dbReference type="GeneID" id="66978747"/>
<reference evidence="1" key="2">
    <citation type="submission" date="2021-02" db="EMBL/GenBank/DDBJ databases">
        <title>Aspergillus chevalieri M1 genome sequence.</title>
        <authorList>
            <person name="Kadooka C."/>
            <person name="Mori K."/>
            <person name="Futagami T."/>
        </authorList>
    </citation>
    <scope>NUCLEOTIDE SEQUENCE</scope>
    <source>
        <strain evidence="1">M1</strain>
    </source>
</reference>
<evidence type="ECO:0000313" key="1">
    <source>
        <dbReference type="EMBL" id="BCR84388.1"/>
    </source>
</evidence>
<accession>A0A7R7VGN9</accession>
<proteinExistence type="predicted"/>
<name>A0A7R7VGN9_ASPCH</name>
<dbReference type="Proteomes" id="UP000637239">
    <property type="component" value="Chromosome 1"/>
</dbReference>
<dbReference type="KEGG" id="ache:ACHE_11790S"/>
<organism evidence="1 2">
    <name type="scientific">Aspergillus chevalieri</name>
    <name type="common">Eurotium chevalieri</name>
    <dbReference type="NCBI Taxonomy" id="182096"/>
    <lineage>
        <taxon>Eukaryota</taxon>
        <taxon>Fungi</taxon>
        <taxon>Dikarya</taxon>
        <taxon>Ascomycota</taxon>
        <taxon>Pezizomycotina</taxon>
        <taxon>Eurotiomycetes</taxon>
        <taxon>Eurotiomycetidae</taxon>
        <taxon>Eurotiales</taxon>
        <taxon>Aspergillaceae</taxon>
        <taxon>Aspergillus</taxon>
        <taxon>Aspergillus subgen. Aspergillus</taxon>
    </lineage>
</organism>
<keyword evidence="2" id="KW-1185">Reference proteome</keyword>
<evidence type="ECO:0000313" key="2">
    <source>
        <dbReference type="Proteomes" id="UP000637239"/>
    </source>
</evidence>
<protein>
    <submittedName>
        <fullName evidence="1">Uncharacterized protein</fullName>
    </submittedName>
</protein>
<dbReference type="AlphaFoldDB" id="A0A7R7VGN9"/>
<dbReference type="EMBL" id="AP024416">
    <property type="protein sequence ID" value="BCR84388.1"/>
    <property type="molecule type" value="Genomic_DNA"/>
</dbReference>